<gene>
    <name evidence="3" type="ORF">SASPL_119130</name>
</gene>
<comment type="caution">
    <text evidence="3">The sequence shown here is derived from an EMBL/GenBank/DDBJ whole genome shotgun (WGS) entry which is preliminary data.</text>
</comment>
<keyword evidence="4" id="KW-1185">Reference proteome</keyword>
<dbReference type="InterPro" id="IPR011990">
    <property type="entry name" value="TPR-like_helical_dom_sf"/>
</dbReference>
<evidence type="ECO:0000313" key="3">
    <source>
        <dbReference type="EMBL" id="KAG6422553.1"/>
    </source>
</evidence>
<organism evidence="3">
    <name type="scientific">Salvia splendens</name>
    <name type="common">Scarlet sage</name>
    <dbReference type="NCBI Taxonomy" id="180675"/>
    <lineage>
        <taxon>Eukaryota</taxon>
        <taxon>Viridiplantae</taxon>
        <taxon>Streptophyta</taxon>
        <taxon>Embryophyta</taxon>
        <taxon>Tracheophyta</taxon>
        <taxon>Spermatophyta</taxon>
        <taxon>Magnoliopsida</taxon>
        <taxon>eudicotyledons</taxon>
        <taxon>Gunneridae</taxon>
        <taxon>Pentapetalae</taxon>
        <taxon>asterids</taxon>
        <taxon>lamiids</taxon>
        <taxon>Lamiales</taxon>
        <taxon>Lamiaceae</taxon>
        <taxon>Nepetoideae</taxon>
        <taxon>Mentheae</taxon>
        <taxon>Salviinae</taxon>
        <taxon>Salvia</taxon>
        <taxon>Salvia subgen. Calosphace</taxon>
        <taxon>core Calosphace</taxon>
    </lineage>
</organism>
<dbReference type="PANTHER" id="PTHR47926:SF359">
    <property type="entry name" value="PENTACOTRIPEPTIDE-REPEAT REGION OF PRORP DOMAIN-CONTAINING PROTEIN"/>
    <property type="match status" value="1"/>
</dbReference>
<dbReference type="PANTHER" id="PTHR47926">
    <property type="entry name" value="PENTATRICOPEPTIDE REPEAT-CONTAINING PROTEIN"/>
    <property type="match status" value="1"/>
</dbReference>
<dbReference type="Proteomes" id="UP000298416">
    <property type="component" value="Unassembled WGS sequence"/>
</dbReference>
<reference evidence="3" key="1">
    <citation type="submission" date="2018-01" db="EMBL/GenBank/DDBJ databases">
        <authorList>
            <person name="Mao J.F."/>
        </authorList>
    </citation>
    <scope>NUCLEOTIDE SEQUENCE</scope>
    <source>
        <strain evidence="3">Huo1</strain>
        <tissue evidence="3">Leaf</tissue>
    </source>
</reference>
<evidence type="ECO:0008006" key="5">
    <source>
        <dbReference type="Google" id="ProtNLM"/>
    </source>
</evidence>
<dbReference type="GO" id="GO:0003723">
    <property type="term" value="F:RNA binding"/>
    <property type="evidence" value="ECO:0007669"/>
    <property type="project" value="InterPro"/>
</dbReference>
<dbReference type="NCBIfam" id="TIGR00756">
    <property type="entry name" value="PPR"/>
    <property type="match status" value="2"/>
</dbReference>
<evidence type="ECO:0000256" key="1">
    <source>
        <dbReference type="ARBA" id="ARBA00022737"/>
    </source>
</evidence>
<dbReference type="InterPro" id="IPR046960">
    <property type="entry name" value="PPR_At4g14850-like_plant"/>
</dbReference>
<dbReference type="AlphaFoldDB" id="A0A8X8Y329"/>
<dbReference type="InterPro" id="IPR002885">
    <property type="entry name" value="PPR_rpt"/>
</dbReference>
<accession>A0A8X8Y329</accession>
<keyword evidence="1" id="KW-0677">Repeat</keyword>
<proteinExistence type="predicted"/>
<evidence type="ECO:0000313" key="4">
    <source>
        <dbReference type="Proteomes" id="UP000298416"/>
    </source>
</evidence>
<dbReference type="PROSITE" id="PS51375">
    <property type="entry name" value="PPR"/>
    <property type="match status" value="1"/>
</dbReference>
<name>A0A8X8Y329_SALSN</name>
<dbReference type="EMBL" id="PNBA02000006">
    <property type="protein sequence ID" value="KAG6422553.1"/>
    <property type="molecule type" value="Genomic_DNA"/>
</dbReference>
<dbReference type="Gene3D" id="1.25.40.10">
    <property type="entry name" value="Tetratricopeptide repeat domain"/>
    <property type="match status" value="2"/>
</dbReference>
<reference evidence="3" key="2">
    <citation type="submission" date="2020-08" db="EMBL/GenBank/DDBJ databases">
        <title>Plant Genome Project.</title>
        <authorList>
            <person name="Zhang R.-G."/>
        </authorList>
    </citation>
    <scope>NUCLEOTIDE SEQUENCE</scope>
    <source>
        <strain evidence="3">Huo1</strain>
        <tissue evidence="3">Leaf</tissue>
    </source>
</reference>
<sequence length="177" mass="20313">MQIIRPQYISNIRNSQSSISATWKWKRQLWKETPADSAVVHTNKAITVSCQNRDLDHARQLFDEMPQRTVVSWNTMITGYSKWNITTNALGLVSLMHFSDVKLNETTFSVSLSLVGSGLMYLYANSRRISDAQKLFDELHEENDLLWSLMLVGYVECDSMAEAEAIFHQMPRHGVVE</sequence>
<evidence type="ECO:0000256" key="2">
    <source>
        <dbReference type="PROSITE-ProRule" id="PRU00708"/>
    </source>
</evidence>
<feature type="repeat" description="PPR" evidence="2">
    <location>
        <begin position="143"/>
        <end position="177"/>
    </location>
</feature>
<protein>
    <recommendedName>
        <fullName evidence="5">Pentatricopeptide repeat-containing protein</fullName>
    </recommendedName>
</protein>
<dbReference type="Pfam" id="PF01535">
    <property type="entry name" value="PPR"/>
    <property type="match status" value="4"/>
</dbReference>
<dbReference type="GO" id="GO:0009451">
    <property type="term" value="P:RNA modification"/>
    <property type="evidence" value="ECO:0007669"/>
    <property type="project" value="InterPro"/>
</dbReference>